<dbReference type="EMBL" id="DS235014">
    <property type="protein sequence ID" value="EEB10479.1"/>
    <property type="molecule type" value="Genomic_DNA"/>
</dbReference>
<dbReference type="InterPro" id="IPR036034">
    <property type="entry name" value="PDZ_sf"/>
</dbReference>
<evidence type="ECO:0000259" key="2">
    <source>
        <dbReference type="PROSITE" id="PS50106"/>
    </source>
</evidence>
<evidence type="ECO:0000313" key="4">
    <source>
        <dbReference type="EnsemblMetazoa" id="PHUM043510-PA"/>
    </source>
</evidence>
<feature type="compositionally biased region" description="Basic and acidic residues" evidence="1">
    <location>
        <begin position="546"/>
        <end position="556"/>
    </location>
</feature>
<evidence type="ECO:0000256" key="1">
    <source>
        <dbReference type="SAM" id="MobiDB-lite"/>
    </source>
</evidence>
<reference evidence="3" key="1">
    <citation type="submission" date="2007-04" db="EMBL/GenBank/DDBJ databases">
        <title>Annotation of Pediculus humanus corporis strain USDA.</title>
        <authorList>
            <person name="Kirkness E."/>
            <person name="Hannick L."/>
            <person name="Hass B."/>
            <person name="Bruggner R."/>
            <person name="Lawson D."/>
            <person name="Bidwell S."/>
            <person name="Joardar V."/>
            <person name="Caler E."/>
            <person name="Walenz B."/>
            <person name="Inman J."/>
            <person name="Schobel S."/>
            <person name="Galinsky K."/>
            <person name="Amedeo P."/>
            <person name="Strausberg R."/>
        </authorList>
    </citation>
    <scope>NUCLEOTIDE SEQUENCE</scope>
    <source>
        <strain evidence="3">USDA</strain>
    </source>
</reference>
<dbReference type="RefSeq" id="XP_002423217.1">
    <property type="nucleotide sequence ID" value="XM_002423172.1"/>
</dbReference>
<reference evidence="4" key="3">
    <citation type="submission" date="2020-05" db="UniProtKB">
        <authorList>
            <consortium name="EnsemblMetazoa"/>
        </authorList>
    </citation>
    <scope>IDENTIFICATION</scope>
    <source>
        <strain evidence="4">USDA</strain>
    </source>
</reference>
<feature type="compositionally biased region" description="Low complexity" evidence="1">
    <location>
        <begin position="205"/>
        <end position="215"/>
    </location>
</feature>
<dbReference type="Gene3D" id="2.30.42.10">
    <property type="match status" value="1"/>
</dbReference>
<evidence type="ECO:0000313" key="5">
    <source>
        <dbReference type="Proteomes" id="UP000009046"/>
    </source>
</evidence>
<dbReference type="eggNOG" id="KOG3528">
    <property type="taxonomic scope" value="Eukaryota"/>
</dbReference>
<feature type="compositionally biased region" description="Basic and acidic residues" evidence="1">
    <location>
        <begin position="601"/>
        <end position="628"/>
    </location>
</feature>
<gene>
    <name evidence="4" type="primary">8232608</name>
    <name evidence="3" type="ORF">Phum_PHUM043510</name>
</gene>
<feature type="region of interest" description="Disordered" evidence="1">
    <location>
        <begin position="189"/>
        <end position="284"/>
    </location>
</feature>
<dbReference type="VEuPathDB" id="VectorBase:PHUM043510"/>
<proteinExistence type="predicted"/>
<dbReference type="EnsemblMetazoa" id="PHUM043510-RA">
    <property type="protein sequence ID" value="PHUM043510-PA"/>
    <property type="gene ID" value="PHUM043510"/>
</dbReference>
<feature type="region of interest" description="Disordered" evidence="1">
    <location>
        <begin position="811"/>
        <end position="841"/>
    </location>
</feature>
<feature type="region of interest" description="Disordered" evidence="1">
    <location>
        <begin position="490"/>
        <end position="648"/>
    </location>
</feature>
<dbReference type="PANTHER" id="PTHR11324">
    <property type="entry name" value="IL16-RELATED"/>
    <property type="match status" value="1"/>
</dbReference>
<keyword evidence="5" id="KW-1185">Reference proteome</keyword>
<feature type="compositionally biased region" description="Polar residues" evidence="1">
    <location>
        <begin position="194"/>
        <end position="204"/>
    </location>
</feature>
<feature type="compositionally biased region" description="Polar residues" evidence="1">
    <location>
        <begin position="490"/>
        <end position="510"/>
    </location>
</feature>
<sequence length="857" mass="95022">MASFQDGSSLEVCHGHKREQSQDSGAYIDWNSEDSPSPTGNSDNAMTDDFITVVSVDNAGEKEGKKREENSSFVTILAIGDADKKSAQNELEEEVLVYRLPGERLGFGLKFEGGTNTAENVKRLFIQSSAPDSPASRAKCSWGSLIEGDEILKIDGHVVKNMTRLDCVRCLKESSVVIKLYVRHKSRKSCPLQHGSNNKIDNTNSSSSSSSSSSSPPTVVSAEMKKNVPPPPPPVPPRKMTKKNSTSSVCKEETATVSPPEEFCDFKKGSSPTPKTRTIDNGLDDACKKPSKQVIRVPQKENLESPELSKRSTKINGFDPKLAPPEAKVYLDLLAQEDCKNGESESDDTCSTVSTVVGLSSIPNTTNSSFSDLRSSASSFCDSTSPSTPTSEPTTPVLELSRMLIEHSNNNNNNSNYNNNNHNNFLFSKLMNGKDHDNMLNYDERISNCTDEIFPLQPPLSFQDAPLSYGNEEMRTNLTENLEFFQEVNGSNLSRNNGDDNVNELDSSAYSDGKNKEKGSILSKKPSLIPRLAKSIGLLSPPKPNPRKESKVEGSKSRFNKKKPPPPLPIGSDNMSQSPPSDTENKTLKSSIPYLKKKKSKSDDGKKYSKGEKKAKEEKFEDLNKEKQMTLTDDVDAADNNNNNDESTIDAVVELKTQETTTSKQTEMEKVLSWEVPNLKTLTENDTSNESNDIEISTTNALDKLLPEIKNFDSNVVGNGDDDDIDDDDNNNESHFMYPWSSTKQLETIGEDEEDNTVTEENNGKNVTNEIFSLCEKENSRKENVAEEDKNFDNENFDECKNKTIKEETIKKNVEKENDEKYDDENEETNNNNNNQITTTTVSVKYASRHLPDLSGF</sequence>
<dbReference type="PROSITE" id="PS50106">
    <property type="entry name" value="PDZ"/>
    <property type="match status" value="1"/>
</dbReference>
<organism>
    <name type="scientific">Pediculus humanus subsp. corporis</name>
    <name type="common">Body louse</name>
    <dbReference type="NCBI Taxonomy" id="121224"/>
    <lineage>
        <taxon>Eukaryota</taxon>
        <taxon>Metazoa</taxon>
        <taxon>Ecdysozoa</taxon>
        <taxon>Arthropoda</taxon>
        <taxon>Hexapoda</taxon>
        <taxon>Insecta</taxon>
        <taxon>Pterygota</taxon>
        <taxon>Neoptera</taxon>
        <taxon>Paraneoptera</taxon>
        <taxon>Psocodea</taxon>
        <taxon>Troctomorpha</taxon>
        <taxon>Phthiraptera</taxon>
        <taxon>Anoplura</taxon>
        <taxon>Pediculidae</taxon>
        <taxon>Pediculus</taxon>
    </lineage>
</organism>
<reference evidence="3" key="2">
    <citation type="submission" date="2007-04" db="EMBL/GenBank/DDBJ databases">
        <title>The genome of the human body louse.</title>
        <authorList>
            <consortium name="The Human Body Louse Genome Consortium"/>
            <person name="Kirkness E."/>
            <person name="Walenz B."/>
            <person name="Hass B."/>
            <person name="Bruggner R."/>
            <person name="Strausberg R."/>
        </authorList>
    </citation>
    <scope>NUCLEOTIDE SEQUENCE</scope>
    <source>
        <strain evidence="3">USDA</strain>
    </source>
</reference>
<dbReference type="EMBL" id="AAZO01000510">
    <property type="status" value="NOT_ANNOTATED_CDS"/>
    <property type="molecule type" value="Genomic_DNA"/>
</dbReference>
<feature type="region of interest" description="Disordered" evidence="1">
    <location>
        <begin position="1"/>
        <end position="49"/>
    </location>
</feature>
<dbReference type="SMART" id="SM00228">
    <property type="entry name" value="PDZ"/>
    <property type="match status" value="1"/>
</dbReference>
<dbReference type="Proteomes" id="UP000009046">
    <property type="component" value="Unassembled WGS sequence"/>
</dbReference>
<feature type="compositionally biased region" description="Pro residues" evidence="1">
    <location>
        <begin position="228"/>
        <end position="237"/>
    </location>
</feature>
<dbReference type="CDD" id="cd00136">
    <property type="entry name" value="PDZ_canonical"/>
    <property type="match status" value="1"/>
</dbReference>
<protein>
    <recommendedName>
        <fullName evidence="2">PDZ domain-containing protein</fullName>
    </recommendedName>
</protein>
<accession>E0VAS3</accession>
<evidence type="ECO:0000313" key="3">
    <source>
        <dbReference type="EMBL" id="EEB10479.1"/>
    </source>
</evidence>
<name>E0VAS3_PEDHC</name>
<feature type="domain" description="PDZ" evidence="2">
    <location>
        <begin position="94"/>
        <end position="186"/>
    </location>
</feature>
<dbReference type="AlphaFoldDB" id="E0VAS3"/>
<dbReference type="GeneID" id="8232608"/>
<dbReference type="InterPro" id="IPR001478">
    <property type="entry name" value="PDZ"/>
</dbReference>
<dbReference type="KEGG" id="phu:Phum_PHUM043510"/>
<dbReference type="CTD" id="8232608"/>
<dbReference type="SUPFAM" id="SSF50156">
    <property type="entry name" value="PDZ domain-like"/>
    <property type="match status" value="1"/>
</dbReference>
<dbReference type="InParanoid" id="E0VAS3"/>
<dbReference type="Pfam" id="PF00595">
    <property type="entry name" value="PDZ"/>
    <property type="match status" value="1"/>
</dbReference>
<feature type="compositionally biased region" description="Polar residues" evidence="1">
    <location>
        <begin position="33"/>
        <end position="45"/>
    </location>
</feature>
<dbReference type="PANTHER" id="PTHR11324:SF16">
    <property type="entry name" value="PDZ DOMAIN-CONTAINING PROTEIN 2"/>
    <property type="match status" value="1"/>
</dbReference>
<dbReference type="OrthoDB" id="42382at2759"/>
<feature type="compositionally biased region" description="Polar residues" evidence="1">
    <location>
        <begin position="573"/>
        <end position="582"/>
    </location>
</feature>
<dbReference type="HOGENOM" id="CLU_333533_0_0_1"/>